<dbReference type="EMBL" id="FNDJ01000012">
    <property type="protein sequence ID" value="SDJ72720.1"/>
    <property type="molecule type" value="Genomic_DNA"/>
</dbReference>
<accession>A0A1G8W5D8</accession>
<evidence type="ECO:0000313" key="2">
    <source>
        <dbReference type="EMBL" id="SDJ72720.1"/>
    </source>
</evidence>
<protein>
    <submittedName>
        <fullName evidence="2">Uncharacterized protein</fullName>
    </submittedName>
</protein>
<feature type="region of interest" description="Disordered" evidence="1">
    <location>
        <begin position="84"/>
        <end position="103"/>
    </location>
</feature>
<dbReference type="AlphaFoldDB" id="A0A1G8W5D8"/>
<organism evidence="2 3">
    <name type="scientific">Nonomuraea jiangxiensis</name>
    <dbReference type="NCBI Taxonomy" id="633440"/>
    <lineage>
        <taxon>Bacteria</taxon>
        <taxon>Bacillati</taxon>
        <taxon>Actinomycetota</taxon>
        <taxon>Actinomycetes</taxon>
        <taxon>Streptosporangiales</taxon>
        <taxon>Streptosporangiaceae</taxon>
        <taxon>Nonomuraea</taxon>
    </lineage>
</organism>
<name>A0A1G8W5D8_9ACTN</name>
<gene>
    <name evidence="2" type="ORF">SAMN05421869_11234</name>
</gene>
<dbReference type="OrthoDB" id="4774987at2"/>
<dbReference type="RefSeq" id="WP_090936174.1">
    <property type="nucleotide sequence ID" value="NZ_FNDJ01000012.1"/>
</dbReference>
<proteinExistence type="predicted"/>
<dbReference type="STRING" id="633440.SAMN05421869_11234"/>
<evidence type="ECO:0000256" key="1">
    <source>
        <dbReference type="SAM" id="MobiDB-lite"/>
    </source>
</evidence>
<sequence>MSFKDEEIARLAASGWARCASVAAAVRAAGLPAISHVYLEQAFGDDLWARAEHAVRALREHFASARFADETDYGLLLVPDPHNLDTRRPVPPGTRRDQLGTPTADVFDDRLPAGVLGVRGGAPWTPVATVIGRYGPSLGSHNEIVNAPAEEFTVAGADTRTLMIRQLWGARLLQCGSELPDSEVNARWTFTLFPGEGLIAGMAESGTVLRGKVRFRLGRPDRKIGSARVAPALAL</sequence>
<feature type="compositionally biased region" description="Basic and acidic residues" evidence="1">
    <location>
        <begin position="84"/>
        <end position="98"/>
    </location>
</feature>
<reference evidence="2 3" key="1">
    <citation type="submission" date="2016-10" db="EMBL/GenBank/DDBJ databases">
        <authorList>
            <person name="de Groot N.N."/>
        </authorList>
    </citation>
    <scope>NUCLEOTIDE SEQUENCE [LARGE SCALE GENOMIC DNA]</scope>
    <source>
        <strain evidence="2 3">CGMCC 4.6533</strain>
    </source>
</reference>
<evidence type="ECO:0000313" key="3">
    <source>
        <dbReference type="Proteomes" id="UP000199202"/>
    </source>
</evidence>
<keyword evidence="3" id="KW-1185">Reference proteome</keyword>
<dbReference type="Proteomes" id="UP000199202">
    <property type="component" value="Unassembled WGS sequence"/>
</dbReference>